<dbReference type="AlphaFoldDB" id="A0AAW1RFN3"/>
<evidence type="ECO:0000256" key="2">
    <source>
        <dbReference type="ARBA" id="ARBA00009596"/>
    </source>
</evidence>
<evidence type="ECO:0000256" key="7">
    <source>
        <dbReference type="RuleBase" id="RU367003"/>
    </source>
</evidence>
<evidence type="ECO:0000256" key="5">
    <source>
        <dbReference type="ARBA" id="ARBA00022989"/>
    </source>
</evidence>
<evidence type="ECO:0000313" key="8">
    <source>
        <dbReference type="EMBL" id="KAK9832642.1"/>
    </source>
</evidence>
<dbReference type="PANTHER" id="PTHR33510:SF5">
    <property type="entry name" value="PROTEIN TIC 20-II, CHLOROPLASTIC"/>
    <property type="match status" value="1"/>
</dbReference>
<keyword evidence="5 7" id="KW-1133">Transmembrane helix</keyword>
<evidence type="ECO:0000256" key="1">
    <source>
        <dbReference type="ARBA" id="ARBA00004478"/>
    </source>
</evidence>
<dbReference type="InterPro" id="IPR005691">
    <property type="entry name" value="Tic20"/>
</dbReference>
<evidence type="ECO:0000256" key="3">
    <source>
        <dbReference type="ARBA" id="ARBA00022692"/>
    </source>
</evidence>
<dbReference type="Pfam" id="PF16166">
    <property type="entry name" value="TIC20"/>
    <property type="match status" value="1"/>
</dbReference>
<evidence type="ECO:0000313" key="9">
    <source>
        <dbReference type="Proteomes" id="UP001445335"/>
    </source>
</evidence>
<evidence type="ECO:0000256" key="4">
    <source>
        <dbReference type="ARBA" id="ARBA00022780"/>
    </source>
</evidence>
<keyword evidence="6 7" id="KW-0472">Membrane</keyword>
<comment type="subcellular location">
    <subcellularLocation>
        <location evidence="1">Plastid</location>
        <location evidence="1">Chloroplast inner membrane</location>
        <topology evidence="1">Multi-pass membrane protein</topology>
    </subcellularLocation>
    <subcellularLocation>
        <location evidence="7">Plastid</location>
        <location evidence="7">Chloroplast membrane</location>
        <topology evidence="7">Multi-pass membrane protein</topology>
    </subcellularLocation>
</comment>
<comment type="caution">
    <text evidence="7">Lacks conserved residue(s) required for the propagation of feature annotation.</text>
</comment>
<comment type="similarity">
    <text evidence="2 7">Belongs to the Tic20 family.</text>
</comment>
<keyword evidence="3 7" id="KW-0812">Transmembrane</keyword>
<proteinExistence type="inferred from homology"/>
<dbReference type="GO" id="GO:0009706">
    <property type="term" value="C:chloroplast inner membrane"/>
    <property type="evidence" value="ECO:0007669"/>
    <property type="project" value="UniProtKB-SubCell"/>
</dbReference>
<feature type="transmembrane region" description="Helical" evidence="7">
    <location>
        <begin position="137"/>
        <end position="157"/>
    </location>
</feature>
<comment type="caution">
    <text evidence="8">The sequence shown here is derived from an EMBL/GenBank/DDBJ whole genome shotgun (WGS) entry which is preliminary data.</text>
</comment>
<reference evidence="8 9" key="1">
    <citation type="journal article" date="2024" name="Nat. Commun.">
        <title>Phylogenomics reveals the evolutionary origins of lichenization in chlorophyte algae.</title>
        <authorList>
            <person name="Puginier C."/>
            <person name="Libourel C."/>
            <person name="Otte J."/>
            <person name="Skaloud P."/>
            <person name="Haon M."/>
            <person name="Grisel S."/>
            <person name="Petersen M."/>
            <person name="Berrin J.G."/>
            <person name="Delaux P.M."/>
            <person name="Dal Grande F."/>
            <person name="Keller J."/>
        </authorList>
    </citation>
    <scope>NUCLEOTIDE SEQUENCE [LARGE SCALE GENOMIC DNA]</scope>
    <source>
        <strain evidence="8 9">SAG 245.80</strain>
    </source>
</reference>
<keyword evidence="9" id="KW-1185">Reference proteome</keyword>
<dbReference type="EMBL" id="JALJOU010000040">
    <property type="protein sequence ID" value="KAK9832642.1"/>
    <property type="molecule type" value="Genomic_DNA"/>
</dbReference>
<comment type="function">
    <text evidence="7">Involved in protein precursor import into chloroplasts.</text>
</comment>
<feature type="transmembrane region" description="Helical" evidence="7">
    <location>
        <begin position="68"/>
        <end position="87"/>
    </location>
</feature>
<feature type="transmembrane region" description="Helical" evidence="7">
    <location>
        <begin position="99"/>
        <end position="117"/>
    </location>
</feature>
<dbReference type="PANTHER" id="PTHR33510">
    <property type="entry name" value="PROTEIN TIC 20-II, CHLOROPLASTIC"/>
    <property type="match status" value="1"/>
</dbReference>
<keyword evidence="7" id="KW-0150">Chloroplast</keyword>
<organism evidence="8 9">
    <name type="scientific">Elliptochloris bilobata</name>
    <dbReference type="NCBI Taxonomy" id="381761"/>
    <lineage>
        <taxon>Eukaryota</taxon>
        <taxon>Viridiplantae</taxon>
        <taxon>Chlorophyta</taxon>
        <taxon>core chlorophytes</taxon>
        <taxon>Trebouxiophyceae</taxon>
        <taxon>Trebouxiophyceae incertae sedis</taxon>
        <taxon>Elliptochloris clade</taxon>
        <taxon>Elliptochloris</taxon>
    </lineage>
</organism>
<keyword evidence="4" id="KW-1001">Plastid inner membrane</keyword>
<dbReference type="Proteomes" id="UP001445335">
    <property type="component" value="Unassembled WGS sequence"/>
</dbReference>
<name>A0AAW1RFN3_9CHLO</name>
<sequence length="175" mass="19634">MLGQATIPETYVVVNARYNSLPEVTDRLLSALPYLVPLFDGLRYGKFLFLQFPIFGRVLTPLDPLIRLYFSFPFASLVVFFAIYAGLVNNQRFSRFVRYNAMQSILLDIVLVLPGLLESLFRPPMSGLGLQLYINAYNSVWLLVFVCVVYAVGSCLAGNTARLPLIADAADQQVR</sequence>
<keyword evidence="7" id="KW-0934">Plastid</keyword>
<evidence type="ECO:0000256" key="6">
    <source>
        <dbReference type="ARBA" id="ARBA00023136"/>
    </source>
</evidence>
<accession>A0AAW1RFN3</accession>
<gene>
    <name evidence="8" type="ORF">WJX81_006487</name>
</gene>
<protein>
    <recommendedName>
        <fullName evidence="7">Protein TIC 20</fullName>
    </recommendedName>
</protein>